<name>A0ABT8PJC8_9BURK</name>
<gene>
    <name evidence="2" type="ORF">QZM52_28245</name>
</gene>
<dbReference type="RefSeq" id="WP_226288731.1">
    <property type="nucleotide sequence ID" value="NZ_JAUJSQ010000014.1"/>
</dbReference>
<feature type="region of interest" description="Disordered" evidence="1">
    <location>
        <begin position="1"/>
        <end position="21"/>
    </location>
</feature>
<sequence length="146" mass="16474">MKSPNWGDNLPKPQYGKGLSRSEQAAIHALRRQACMDDGEYRELLFGVTGKRTTKDMSHTELRRVLDRFAALGYKSTSRLRRERAAPDRHALLATLDAQLAARGRDRVYLAGMVRRICKVDTLEFCTPAMLTKLVAALNYDAGRHV</sequence>
<protein>
    <submittedName>
        <fullName evidence="2">Regulatory protein GemA</fullName>
    </submittedName>
</protein>
<dbReference type="Proteomes" id="UP001171606">
    <property type="component" value="Unassembled WGS sequence"/>
</dbReference>
<evidence type="ECO:0000313" key="3">
    <source>
        <dbReference type="Proteomes" id="UP001171606"/>
    </source>
</evidence>
<dbReference type="Pfam" id="PF06252">
    <property type="entry name" value="GemA"/>
    <property type="match status" value="1"/>
</dbReference>
<reference evidence="2" key="1">
    <citation type="submission" date="2023-07" db="EMBL/GenBank/DDBJ databases">
        <title>A collection of bacterial strains from the Burkholderia cepacia Research Laboratory and Repository.</title>
        <authorList>
            <person name="Lipuma J."/>
            <person name="Spilker T."/>
            <person name="Caverly L."/>
        </authorList>
    </citation>
    <scope>NUCLEOTIDE SEQUENCE</scope>
    <source>
        <strain evidence="2">AU42020</strain>
    </source>
</reference>
<dbReference type="EMBL" id="JAUJSQ010000014">
    <property type="protein sequence ID" value="MDN7935168.1"/>
    <property type="molecule type" value="Genomic_DNA"/>
</dbReference>
<keyword evidence="3" id="KW-1185">Reference proteome</keyword>
<dbReference type="InterPro" id="IPR009363">
    <property type="entry name" value="Phage_Mu_Gp16"/>
</dbReference>
<comment type="caution">
    <text evidence="2">The sequence shown here is derived from an EMBL/GenBank/DDBJ whole genome shotgun (WGS) entry which is preliminary data.</text>
</comment>
<accession>A0ABT8PJC8</accession>
<proteinExistence type="predicted"/>
<organism evidence="2 3">
    <name type="scientific">Burkholderia metallica</name>
    <dbReference type="NCBI Taxonomy" id="488729"/>
    <lineage>
        <taxon>Bacteria</taxon>
        <taxon>Pseudomonadati</taxon>
        <taxon>Pseudomonadota</taxon>
        <taxon>Betaproteobacteria</taxon>
        <taxon>Burkholderiales</taxon>
        <taxon>Burkholderiaceae</taxon>
        <taxon>Burkholderia</taxon>
        <taxon>Burkholderia cepacia complex</taxon>
    </lineage>
</organism>
<evidence type="ECO:0000256" key="1">
    <source>
        <dbReference type="SAM" id="MobiDB-lite"/>
    </source>
</evidence>
<evidence type="ECO:0000313" key="2">
    <source>
        <dbReference type="EMBL" id="MDN7935168.1"/>
    </source>
</evidence>